<keyword evidence="1" id="KW-0812">Transmembrane</keyword>
<feature type="transmembrane region" description="Helical" evidence="1">
    <location>
        <begin position="45"/>
        <end position="66"/>
    </location>
</feature>
<dbReference type="HOGENOM" id="CLU_1560301_0_0_9"/>
<proteinExistence type="predicted"/>
<name>A0A0E3M6R7_CLOSL</name>
<gene>
    <name evidence="2" type="ORF">CSCA_0813</name>
</gene>
<dbReference type="AlphaFoldDB" id="A0A0E3M6R7"/>
<reference evidence="2 3" key="1">
    <citation type="journal article" date="2015" name="J. Biotechnol.">
        <title>Complete genome sequence of a malodorant-producing acetogen, Clostridium scatologenes ATCC 25775(T).</title>
        <authorList>
            <person name="Zhu Z."/>
            <person name="Guo T."/>
            <person name="Zheng H."/>
            <person name="Song T."/>
            <person name="Ouyang P."/>
            <person name="Xie J."/>
        </authorList>
    </citation>
    <scope>NUCLEOTIDE SEQUENCE [LARGE SCALE GENOMIC DNA]</scope>
    <source>
        <strain evidence="2 3">ATCC 25775</strain>
    </source>
</reference>
<dbReference type="RefSeq" id="WP_029163556.1">
    <property type="nucleotide sequence ID" value="NZ_CP009933.1"/>
</dbReference>
<keyword evidence="1" id="KW-1133">Transmembrane helix</keyword>
<evidence type="ECO:0000256" key="1">
    <source>
        <dbReference type="SAM" id="Phobius"/>
    </source>
</evidence>
<organism evidence="2 3">
    <name type="scientific">Clostridium scatologenes</name>
    <dbReference type="NCBI Taxonomy" id="1548"/>
    <lineage>
        <taxon>Bacteria</taxon>
        <taxon>Bacillati</taxon>
        <taxon>Bacillota</taxon>
        <taxon>Clostridia</taxon>
        <taxon>Eubacteriales</taxon>
        <taxon>Clostridiaceae</taxon>
        <taxon>Clostridium</taxon>
    </lineage>
</organism>
<feature type="transmembrane region" description="Helical" evidence="1">
    <location>
        <begin position="72"/>
        <end position="89"/>
    </location>
</feature>
<dbReference type="KEGG" id="csq:CSCA_0813"/>
<evidence type="ECO:0008006" key="4">
    <source>
        <dbReference type="Google" id="ProtNLM"/>
    </source>
</evidence>
<keyword evidence="1" id="KW-0472">Membrane</keyword>
<sequence>MKFENILTAALIFASIIQFYLSFIKGRSREDDYGNMLLKLNMDMVKRKFLAALLIGICVYFVYVIIKNNFSVLGIFIVMYFLLSIYDFSKIKIITSKGIGQKSFYSNSYYNFTKWSEIIDWQWSKEKQSLLLIKIQKKDMVLNKEWNVLNFEKEEISKLFEDNVRSKGLPS</sequence>
<accession>A0A0E3M6R7</accession>
<feature type="transmembrane region" description="Helical" evidence="1">
    <location>
        <begin position="6"/>
        <end position="24"/>
    </location>
</feature>
<dbReference type="Proteomes" id="UP000033115">
    <property type="component" value="Chromosome"/>
</dbReference>
<evidence type="ECO:0000313" key="3">
    <source>
        <dbReference type="Proteomes" id="UP000033115"/>
    </source>
</evidence>
<protein>
    <recommendedName>
        <fullName evidence="4">DUF5673 domain-containing protein</fullName>
    </recommendedName>
</protein>
<dbReference type="EMBL" id="CP009933">
    <property type="protein sequence ID" value="AKA67938.1"/>
    <property type="molecule type" value="Genomic_DNA"/>
</dbReference>
<keyword evidence="3" id="KW-1185">Reference proteome</keyword>
<evidence type="ECO:0000313" key="2">
    <source>
        <dbReference type="EMBL" id="AKA67938.1"/>
    </source>
</evidence>